<dbReference type="PANTHER" id="PTHR43135:SF3">
    <property type="entry name" value="ALPHA-D-RIBOSE 1-METHYLPHOSPHONATE 5-TRIPHOSPHATE DIPHOSPHATASE"/>
    <property type="match status" value="1"/>
</dbReference>
<dbReference type="AlphaFoldDB" id="A0A6J7Q417"/>
<protein>
    <submittedName>
        <fullName evidence="2">Unannotated protein</fullName>
    </submittedName>
</protein>
<dbReference type="Pfam" id="PF01979">
    <property type="entry name" value="Amidohydro_1"/>
    <property type="match status" value="1"/>
</dbReference>
<evidence type="ECO:0000313" key="3">
    <source>
        <dbReference type="EMBL" id="CAB5061960.1"/>
    </source>
</evidence>
<dbReference type="Gene3D" id="2.30.40.10">
    <property type="entry name" value="Urease, subunit C, domain 1"/>
    <property type="match status" value="1"/>
</dbReference>
<sequence length="442" mass="46934">MSTSTLLHGGAVIDGTGSPPQLNSSVLIEGEKIIAVGAEADALAQSHKDVQKIDVSGLTVMPGLIDAHTHVTLGEPASNDELFHRREPATAALIAAHNVKKILQAGVTSILDVDGIFNIGPALRDAINAGITEGPSMKSGTFALMTAVGGTAGRMIPDHGTAGYAEVVHNRDEMVRVVRRQIKDGADIIKIHVTGVIPARSGEIQVWTRDELKTVCDTAHDLGVPVTAHCRGDQATLDAVLAGVDIIWHASFLGERALEAIIDKKTAVGPVFTFLANLAEYGAKVGATASVQSTFAGELEHTGARLRQAYDAGVPLLCGSESGFSITPYGNWHAREMEVFVQHMGLTPLQAISCATYTNAHALQQFGQVGIIAAGAQADILVLDGHPEKDVAVLGNKTSFRHLFKKGRAITLAEVPERSLLRGERVEPWSAQLLKWDLIHQK</sequence>
<dbReference type="SUPFAM" id="SSF51556">
    <property type="entry name" value="Metallo-dependent hydrolases"/>
    <property type="match status" value="1"/>
</dbReference>
<organism evidence="2">
    <name type="scientific">freshwater metagenome</name>
    <dbReference type="NCBI Taxonomy" id="449393"/>
    <lineage>
        <taxon>unclassified sequences</taxon>
        <taxon>metagenomes</taxon>
        <taxon>ecological metagenomes</taxon>
    </lineage>
</organism>
<proteinExistence type="predicted"/>
<dbReference type="EMBL" id="CAFBPN010000005">
    <property type="protein sequence ID" value="CAB5010353.1"/>
    <property type="molecule type" value="Genomic_DNA"/>
</dbReference>
<dbReference type="SUPFAM" id="SSF51338">
    <property type="entry name" value="Composite domain of metallo-dependent hydrolases"/>
    <property type="match status" value="1"/>
</dbReference>
<dbReference type="InterPro" id="IPR051781">
    <property type="entry name" value="Metallo-dep_Hydrolase"/>
</dbReference>
<reference evidence="2" key="1">
    <citation type="submission" date="2020-05" db="EMBL/GenBank/DDBJ databases">
        <authorList>
            <person name="Chiriac C."/>
            <person name="Salcher M."/>
            <person name="Ghai R."/>
            <person name="Kavagutti S V."/>
        </authorList>
    </citation>
    <scope>NUCLEOTIDE SEQUENCE</scope>
</reference>
<dbReference type="EMBL" id="CAFBQU010000007">
    <property type="protein sequence ID" value="CAB5061960.1"/>
    <property type="molecule type" value="Genomic_DNA"/>
</dbReference>
<dbReference type="CDD" id="cd01299">
    <property type="entry name" value="Met_dep_hydrolase_A"/>
    <property type="match status" value="1"/>
</dbReference>
<dbReference type="PANTHER" id="PTHR43135">
    <property type="entry name" value="ALPHA-D-RIBOSE 1-METHYLPHOSPHONATE 5-TRIPHOSPHATE DIPHOSPHATASE"/>
    <property type="match status" value="1"/>
</dbReference>
<dbReference type="InterPro" id="IPR011059">
    <property type="entry name" value="Metal-dep_hydrolase_composite"/>
</dbReference>
<name>A0A6J7Q417_9ZZZZ</name>
<feature type="domain" description="Amidohydrolase-related" evidence="1">
    <location>
        <begin position="59"/>
        <end position="409"/>
    </location>
</feature>
<evidence type="ECO:0000259" key="1">
    <source>
        <dbReference type="Pfam" id="PF01979"/>
    </source>
</evidence>
<dbReference type="GO" id="GO:0016810">
    <property type="term" value="F:hydrolase activity, acting on carbon-nitrogen (but not peptide) bonds"/>
    <property type="evidence" value="ECO:0007669"/>
    <property type="project" value="InterPro"/>
</dbReference>
<dbReference type="InterPro" id="IPR006680">
    <property type="entry name" value="Amidohydro-rel"/>
</dbReference>
<dbReference type="Gene3D" id="3.20.20.140">
    <property type="entry name" value="Metal-dependent hydrolases"/>
    <property type="match status" value="1"/>
</dbReference>
<evidence type="ECO:0000313" key="2">
    <source>
        <dbReference type="EMBL" id="CAB5010353.1"/>
    </source>
</evidence>
<dbReference type="InterPro" id="IPR057744">
    <property type="entry name" value="OTAase-like"/>
</dbReference>
<accession>A0A6J7Q417</accession>
<gene>
    <name evidence="2" type="ORF">UFOPK4098_00249</name>
    <name evidence="3" type="ORF">UFOPK4347_00434</name>
</gene>
<dbReference type="InterPro" id="IPR032466">
    <property type="entry name" value="Metal_Hydrolase"/>
</dbReference>